<dbReference type="Gene3D" id="1.10.3210.10">
    <property type="entry name" value="Hypothetical protein af1432"/>
    <property type="match status" value="1"/>
</dbReference>
<comment type="caution">
    <text evidence="7">Lacks conserved residue(s) required for the propagation of feature annotation.</text>
</comment>
<dbReference type="InterPro" id="IPR002912">
    <property type="entry name" value="ACT_dom"/>
</dbReference>
<dbReference type="PANTHER" id="PTHR47320:SF1">
    <property type="entry name" value="BIFUNCTIONAL URIDYLYLTRANSFERASE_URIDYLYL-REMOVING ENZYME"/>
    <property type="match status" value="1"/>
</dbReference>
<feature type="domain" description="HD" evidence="10">
    <location>
        <begin position="391"/>
        <end position="498"/>
    </location>
</feature>
<reference evidence="12" key="1">
    <citation type="submission" date="2016-11" db="EMBL/GenBank/DDBJ databases">
        <authorList>
            <person name="Varghese N."/>
            <person name="Submissions S."/>
        </authorList>
    </citation>
    <scope>NUCLEOTIDE SEQUENCE [LARGE SCALE GENOMIC DNA]</scope>
    <source>
        <strain evidence="12">DSM 19514</strain>
    </source>
</reference>
<evidence type="ECO:0000256" key="7">
    <source>
        <dbReference type="HAMAP-Rule" id="MF_00277"/>
    </source>
</evidence>
<dbReference type="OrthoDB" id="9758038at2"/>
<dbReference type="CDD" id="cd04873">
    <property type="entry name" value="ACT_UUR-ACR-like"/>
    <property type="match status" value="1"/>
</dbReference>
<dbReference type="HAMAP" id="MF_00277">
    <property type="entry name" value="PII_uridylyl_transf"/>
    <property type="match status" value="1"/>
</dbReference>
<evidence type="ECO:0000256" key="6">
    <source>
        <dbReference type="ARBA" id="ARBA00023268"/>
    </source>
</evidence>
<keyword evidence="12" id="KW-1185">Reference proteome</keyword>
<dbReference type="Gene3D" id="3.30.460.10">
    <property type="entry name" value="Beta Polymerase, domain 2"/>
    <property type="match status" value="1"/>
</dbReference>
<evidence type="ECO:0000313" key="12">
    <source>
        <dbReference type="Proteomes" id="UP000184295"/>
    </source>
</evidence>
<dbReference type="InterPro" id="IPR045865">
    <property type="entry name" value="ACT-like_dom_sf"/>
</dbReference>
<dbReference type="Pfam" id="PF01909">
    <property type="entry name" value="NTP_transf_2"/>
    <property type="match status" value="1"/>
</dbReference>
<dbReference type="InterPro" id="IPR003607">
    <property type="entry name" value="HD/PDEase_dom"/>
</dbReference>
<dbReference type="PROSITE" id="PS51671">
    <property type="entry name" value="ACT"/>
    <property type="match status" value="1"/>
</dbReference>
<dbReference type="SUPFAM" id="SSF55021">
    <property type="entry name" value="ACT-like"/>
    <property type="match status" value="1"/>
</dbReference>
<dbReference type="InterPro" id="IPR043519">
    <property type="entry name" value="NT_sf"/>
</dbReference>
<dbReference type="STRING" id="1121881.SAMN02745225_01909"/>
<comment type="catalytic activity">
    <reaction evidence="7">
        <text>[protein-PII]-L-tyrosine + UTP = [protein-PII]-uridylyl-L-tyrosine + diphosphate</text>
        <dbReference type="Rhea" id="RHEA:13673"/>
        <dbReference type="Rhea" id="RHEA-COMP:12147"/>
        <dbReference type="Rhea" id="RHEA-COMP:12148"/>
        <dbReference type="ChEBI" id="CHEBI:33019"/>
        <dbReference type="ChEBI" id="CHEBI:46398"/>
        <dbReference type="ChEBI" id="CHEBI:46858"/>
        <dbReference type="ChEBI" id="CHEBI:90602"/>
        <dbReference type="EC" id="2.7.7.59"/>
    </reaction>
</comment>
<feature type="domain" description="ACT" evidence="9">
    <location>
        <begin position="681"/>
        <end position="753"/>
    </location>
</feature>
<dbReference type="GO" id="GO:0008773">
    <property type="term" value="F:[protein-PII] uridylyltransferase activity"/>
    <property type="evidence" value="ECO:0007669"/>
    <property type="project" value="UniProtKB-UniRule"/>
</dbReference>
<dbReference type="CDD" id="cd05401">
    <property type="entry name" value="NT_GlnE_GlnD_like"/>
    <property type="match status" value="1"/>
</dbReference>
<keyword evidence="3" id="KW-0677">Repeat</keyword>
<dbReference type="InterPro" id="IPR006674">
    <property type="entry name" value="HD_domain"/>
</dbReference>
<dbReference type="SUPFAM" id="SSF109604">
    <property type="entry name" value="HD-domain/PDEase-like"/>
    <property type="match status" value="1"/>
</dbReference>
<dbReference type="InterPro" id="IPR002934">
    <property type="entry name" value="Polymerase_NTP_transf_dom"/>
</dbReference>
<dbReference type="InterPro" id="IPR010043">
    <property type="entry name" value="UTase/UR"/>
</dbReference>
<dbReference type="GO" id="GO:0008081">
    <property type="term" value="F:phosphoric diester hydrolase activity"/>
    <property type="evidence" value="ECO:0007669"/>
    <property type="project" value="UniProtKB-UniRule"/>
</dbReference>
<organism evidence="11 12">
    <name type="scientific">Ferrithrix thermotolerans DSM 19514</name>
    <dbReference type="NCBI Taxonomy" id="1121881"/>
    <lineage>
        <taxon>Bacteria</taxon>
        <taxon>Bacillati</taxon>
        <taxon>Actinomycetota</taxon>
        <taxon>Acidimicrobiia</taxon>
        <taxon>Acidimicrobiales</taxon>
        <taxon>Acidimicrobiaceae</taxon>
        <taxon>Ferrithrix</taxon>
    </lineage>
</organism>
<dbReference type="EC" id="2.7.7.59" evidence="7"/>
<evidence type="ECO:0000256" key="2">
    <source>
        <dbReference type="ARBA" id="ARBA00022695"/>
    </source>
</evidence>
<keyword evidence="5 7" id="KW-0460">Magnesium</keyword>
<dbReference type="PROSITE" id="PS51831">
    <property type="entry name" value="HD"/>
    <property type="match status" value="1"/>
</dbReference>
<feature type="region of interest" description="Uridylyltransferase" evidence="7">
    <location>
        <begin position="1"/>
        <end position="272"/>
    </location>
</feature>
<proteinExistence type="inferred from homology"/>
<gene>
    <name evidence="7" type="primary">glnD</name>
    <name evidence="11" type="ORF">SAMN02745225_01909</name>
</gene>
<evidence type="ECO:0000256" key="1">
    <source>
        <dbReference type="ARBA" id="ARBA00022679"/>
    </source>
</evidence>
<dbReference type="EMBL" id="FQUL01000034">
    <property type="protein sequence ID" value="SHE89015.1"/>
    <property type="molecule type" value="Genomic_DNA"/>
</dbReference>
<dbReference type="PANTHER" id="PTHR47320">
    <property type="entry name" value="BIFUNCTIONAL URIDYLYLTRANSFERASE/URIDYLYL-REMOVING ENZYME"/>
    <property type="match status" value="1"/>
</dbReference>
<dbReference type="SUPFAM" id="SSF81301">
    <property type="entry name" value="Nucleotidyltransferase"/>
    <property type="match status" value="1"/>
</dbReference>
<dbReference type="AlphaFoldDB" id="A0A1M4X6D8"/>
<keyword evidence="1 7" id="KW-0808">Transferase</keyword>
<protein>
    <recommendedName>
        <fullName evidence="7">Bifunctional uridylyltransferase/uridylyl-removing enzyme</fullName>
        <shortName evidence="7">UTase/UR</shortName>
    </recommendedName>
    <alternativeName>
        <fullName evidence="7">Bifunctional [protein-PII] modification enzyme</fullName>
    </alternativeName>
    <alternativeName>
        <fullName evidence="7">Bifunctional nitrogen sensor protein</fullName>
    </alternativeName>
    <domain>
        <recommendedName>
            <fullName evidence="7">[Protein-PII] uridylyltransferase</fullName>
            <shortName evidence="7">PII uridylyltransferase</shortName>
            <shortName evidence="7">UTase</shortName>
            <ecNumber evidence="7">2.7.7.59</ecNumber>
        </recommendedName>
    </domain>
    <domain>
        <recommendedName>
            <fullName evidence="7">[Protein-PII]-UMP uridylyl-removing enzyme</fullName>
            <shortName evidence="7">UR</shortName>
            <ecNumber evidence="7">3.1.4.-</ecNumber>
        </recommendedName>
    </domain>
</protein>
<comment type="similarity">
    <text evidence="7">Belongs to the GlnD family.</text>
</comment>
<dbReference type="Pfam" id="PF01966">
    <property type="entry name" value="HD"/>
    <property type="match status" value="1"/>
</dbReference>
<accession>A0A1M4X6D8</accession>
<comment type="cofactor">
    <cofactor evidence="7">
        <name>Mg(2+)</name>
        <dbReference type="ChEBI" id="CHEBI:18420"/>
    </cofactor>
</comment>
<feature type="region of interest" description="Disordered" evidence="8">
    <location>
        <begin position="265"/>
        <end position="289"/>
    </location>
</feature>
<comment type="activity regulation">
    <text evidence="7">Uridylyltransferase (UTase) activity is inhibited by glutamine, while glutamine activates uridylyl-removing (UR) activity.</text>
</comment>
<evidence type="ECO:0000256" key="8">
    <source>
        <dbReference type="SAM" id="MobiDB-lite"/>
    </source>
</evidence>
<keyword evidence="6 7" id="KW-0511">Multifunctional enzyme</keyword>
<name>A0A1M4X6D8_9ACTN</name>
<evidence type="ECO:0000256" key="3">
    <source>
        <dbReference type="ARBA" id="ARBA00022737"/>
    </source>
</evidence>
<evidence type="ECO:0000313" key="11">
    <source>
        <dbReference type="EMBL" id="SHE89015.1"/>
    </source>
</evidence>
<comment type="domain">
    <text evidence="7">Has four distinct domains: an N-terminal nucleotidyltransferase (NT) domain responsible for UTase activity, a central HD domain that encodes UR activity, and two C-terminal ACT domains that seem to have a role in glutamine sensing.</text>
</comment>
<comment type="catalytic activity">
    <reaction evidence="7">
        <text>[protein-PII]-uridylyl-L-tyrosine + H2O = [protein-PII]-L-tyrosine + UMP + H(+)</text>
        <dbReference type="Rhea" id="RHEA:48600"/>
        <dbReference type="Rhea" id="RHEA-COMP:12147"/>
        <dbReference type="Rhea" id="RHEA-COMP:12148"/>
        <dbReference type="ChEBI" id="CHEBI:15377"/>
        <dbReference type="ChEBI" id="CHEBI:15378"/>
        <dbReference type="ChEBI" id="CHEBI:46858"/>
        <dbReference type="ChEBI" id="CHEBI:57865"/>
        <dbReference type="ChEBI" id="CHEBI:90602"/>
    </reaction>
</comment>
<dbReference type="GO" id="GO:0006808">
    <property type="term" value="P:regulation of nitrogen utilization"/>
    <property type="evidence" value="ECO:0007669"/>
    <property type="project" value="UniProtKB-UniRule"/>
</dbReference>
<evidence type="ECO:0000256" key="4">
    <source>
        <dbReference type="ARBA" id="ARBA00022801"/>
    </source>
</evidence>
<evidence type="ECO:0000259" key="9">
    <source>
        <dbReference type="PROSITE" id="PS51671"/>
    </source>
</evidence>
<sequence length="753" mass="84474">MAGDASSFSLRFTKELDGFITGLADLSGRFSLVAVGSYGRGEMTPNSDIDLLLLHDTKVSRIETERVTQSILYPLWDSGIKVDHSVRSLRDVADSLRQDHRVILGLLDARYLSGSYELFAKLEDLVKKEFKSNLRSYVAITERSVAERHNNFGSLAFDLEPHLKESAGGTRDFALLRSLVRLGVAEVPLAPHLLMEAAQRQVELRVMLYKVNPKAQERLSLTDQLELAVRQGVSDLSEFMYVYAKEAQWASVTLREILAHGVSRPKRATSSTGSRGSEEDGSSFDSPSKGEIDRVEVAVCDLIKMIDSEVRSNQPYLARRLSSLKSRYMVSPDRQWSDRDRNAFVTLLQSGDRLLSLWECLDVSDLWYEILPEWRSLRFLRRPNAFHRYSVDRHLIESARKAALLRDRVHRTDLLLLAALLHDIGKAYEGDHSEVGAGKVLRIAERMGFGDEDRQTLASLVLNHLLLAETVTRRDLTDPSTVEMVAAKIGTLERLELLEILTEADSLATGVVSWSGWKDSLMKELAFKVVRYLDHGVHGERQPNLPAQILEELVSKASSGHAVVATSDHLYVAARDKKGLLKMVVGSLAISGISVVSADAFELDGIAIDAFRVETWSGGEPNYQRFKLNLKKALLDESFLNERVQHLRQSHSYLSDRRRLEVLEFRPKVEVVKDVSDTALVVEIWASNRRGLLFELSREISDRGFDIRHAKILTMGYDVVDTFYIVDSSGKKPTELVSLEALVAGLERVVSGS</sequence>
<evidence type="ECO:0000259" key="10">
    <source>
        <dbReference type="PROSITE" id="PS51831"/>
    </source>
</evidence>
<evidence type="ECO:0000256" key="5">
    <source>
        <dbReference type="ARBA" id="ARBA00022842"/>
    </source>
</evidence>
<dbReference type="Proteomes" id="UP000184295">
    <property type="component" value="Unassembled WGS sequence"/>
</dbReference>
<comment type="function">
    <text evidence="7">Modifies, by uridylylation and deuridylylation, the PII regulatory proteins (GlnB and homologs), in response to the nitrogen status of the cell that GlnD senses through the glutamine level. Under low glutamine levels, catalyzes the conversion of the PII proteins and UTP to PII-UMP and PPi, while under higher glutamine levels, GlnD hydrolyzes PII-UMP to PII and UMP (deuridylylation). Thus, controls uridylylation state and activity of the PII proteins, and plays an important role in the regulation of nitrogen metabolism.</text>
</comment>
<dbReference type="EC" id="3.1.4.-" evidence="7"/>
<dbReference type="SMART" id="SM00471">
    <property type="entry name" value="HDc"/>
    <property type="match status" value="1"/>
</dbReference>
<keyword evidence="4 7" id="KW-0378">Hydrolase</keyword>
<keyword evidence="2 7" id="KW-0548">Nucleotidyltransferase</keyword>
<dbReference type="RefSeq" id="WP_072791769.1">
    <property type="nucleotide sequence ID" value="NZ_FQUL01000034.1"/>
</dbReference>